<dbReference type="STRING" id="1184609.KILIM_049_00230"/>
<comment type="subcellular location">
    <subcellularLocation>
        <location evidence="1">Periplasm</location>
    </subcellularLocation>
</comment>
<dbReference type="EMBL" id="BAHD01000049">
    <property type="protein sequence ID" value="GAB96805.1"/>
    <property type="molecule type" value="Genomic_DNA"/>
</dbReference>
<keyword evidence="11" id="KW-1185">Reference proteome</keyword>
<evidence type="ECO:0000256" key="4">
    <source>
        <dbReference type="ARBA" id="ARBA00022729"/>
    </source>
</evidence>
<dbReference type="InterPro" id="IPR001638">
    <property type="entry name" value="Solute-binding_3/MltF_N"/>
</dbReference>
<evidence type="ECO:0000256" key="6">
    <source>
        <dbReference type="ARBA" id="ARBA00070228"/>
    </source>
</evidence>
<evidence type="ECO:0000256" key="7">
    <source>
        <dbReference type="SAM" id="MobiDB-lite"/>
    </source>
</evidence>
<feature type="chain" id="PRO_5039024539" description="Putative aliphatic sulfonates-binding protein" evidence="8">
    <location>
        <begin position="39"/>
        <end position="385"/>
    </location>
</feature>
<dbReference type="GO" id="GO:0016020">
    <property type="term" value="C:membrane"/>
    <property type="evidence" value="ECO:0007669"/>
    <property type="project" value="InterPro"/>
</dbReference>
<dbReference type="PANTHER" id="PTHR30024">
    <property type="entry name" value="ALIPHATIC SULFONATES-BINDING PROTEIN-RELATED"/>
    <property type="match status" value="1"/>
</dbReference>
<evidence type="ECO:0000313" key="11">
    <source>
        <dbReference type="Proteomes" id="UP000008366"/>
    </source>
</evidence>
<keyword evidence="4 8" id="KW-0732">Signal</keyword>
<dbReference type="InterPro" id="IPR015168">
    <property type="entry name" value="SsuA/THI5"/>
</dbReference>
<keyword evidence="3" id="KW-0813">Transport</keyword>
<dbReference type="SMART" id="SM00062">
    <property type="entry name" value="PBPb"/>
    <property type="match status" value="1"/>
</dbReference>
<dbReference type="Gene3D" id="3.40.190.10">
    <property type="entry name" value="Periplasmic binding protein-like II"/>
    <property type="match status" value="2"/>
</dbReference>
<evidence type="ECO:0000256" key="5">
    <source>
        <dbReference type="ARBA" id="ARBA00055538"/>
    </source>
</evidence>
<dbReference type="PANTHER" id="PTHR30024:SF42">
    <property type="entry name" value="ALIPHATIC SULFONATES-BINDING PROTEIN-RELATED"/>
    <property type="match status" value="1"/>
</dbReference>
<evidence type="ECO:0000256" key="8">
    <source>
        <dbReference type="SAM" id="SignalP"/>
    </source>
</evidence>
<dbReference type="CDD" id="cd13558">
    <property type="entry name" value="PBP2_SsuA_like_2"/>
    <property type="match status" value="1"/>
</dbReference>
<evidence type="ECO:0000259" key="9">
    <source>
        <dbReference type="SMART" id="SM00062"/>
    </source>
</evidence>
<feature type="compositionally biased region" description="Low complexity" evidence="7">
    <location>
        <begin position="364"/>
        <end position="385"/>
    </location>
</feature>
<comment type="caution">
    <text evidence="10">The sequence shown here is derived from an EMBL/GenBank/DDBJ whole genome shotgun (WGS) entry which is preliminary data.</text>
</comment>
<protein>
    <recommendedName>
        <fullName evidence="6">Putative aliphatic sulfonates-binding protein</fullName>
    </recommendedName>
</protein>
<dbReference type="Proteomes" id="UP000008366">
    <property type="component" value="Unassembled WGS sequence"/>
</dbReference>
<dbReference type="eggNOG" id="COG0715">
    <property type="taxonomic scope" value="Bacteria"/>
</dbReference>
<dbReference type="Pfam" id="PF09084">
    <property type="entry name" value="NMT1"/>
    <property type="match status" value="1"/>
</dbReference>
<dbReference type="NCBIfam" id="TIGR01728">
    <property type="entry name" value="SsuA_fam"/>
    <property type="match status" value="1"/>
</dbReference>
<comment type="function">
    <text evidence="5">Part of a binding-protein-dependent transport system for aliphatic sulfonates. Putative binding protein.</text>
</comment>
<feature type="signal peptide" evidence="8">
    <location>
        <begin position="1"/>
        <end position="38"/>
    </location>
</feature>
<gene>
    <name evidence="10" type="primary">ssuA</name>
    <name evidence="10" type="ORF">KILIM_049_00230</name>
</gene>
<feature type="region of interest" description="Disordered" evidence="7">
    <location>
        <begin position="361"/>
        <end position="385"/>
    </location>
</feature>
<name>K6WC49_9MICO</name>
<dbReference type="GO" id="GO:0042597">
    <property type="term" value="C:periplasmic space"/>
    <property type="evidence" value="ECO:0007669"/>
    <property type="project" value="UniProtKB-SubCell"/>
</dbReference>
<dbReference type="SUPFAM" id="SSF53850">
    <property type="entry name" value="Periplasmic binding protein-like II"/>
    <property type="match status" value="1"/>
</dbReference>
<dbReference type="AlphaFoldDB" id="K6WC49"/>
<dbReference type="InterPro" id="IPR010067">
    <property type="entry name" value="ABC_SsuA_sub-bd"/>
</dbReference>
<dbReference type="GO" id="GO:0042626">
    <property type="term" value="F:ATPase-coupled transmembrane transporter activity"/>
    <property type="evidence" value="ECO:0007669"/>
    <property type="project" value="InterPro"/>
</dbReference>
<comment type="similarity">
    <text evidence="2">Belongs to the bacterial solute-binding protein SsuA/TauA family.</text>
</comment>
<reference evidence="10 11" key="1">
    <citation type="submission" date="2012-08" db="EMBL/GenBank/DDBJ databases">
        <title>Whole genome shotgun sequence of Kineosphaera limosa NBRC 100340.</title>
        <authorList>
            <person name="Yoshida I."/>
            <person name="Isaki S."/>
            <person name="Hosoyama A."/>
            <person name="Tsuchikane K."/>
            <person name="Katsumata H."/>
            <person name="Ando Y."/>
            <person name="Ohji S."/>
            <person name="Hamada M."/>
            <person name="Tamura T."/>
            <person name="Yamazoe A."/>
            <person name="Yamazaki S."/>
            <person name="Fujita N."/>
        </authorList>
    </citation>
    <scope>NUCLEOTIDE SEQUENCE [LARGE SCALE GENOMIC DNA]</scope>
    <source>
        <strain evidence="10 11">NBRC 100340</strain>
    </source>
</reference>
<feature type="domain" description="Solute-binding protein family 3/N-terminal" evidence="9">
    <location>
        <begin position="65"/>
        <end position="272"/>
    </location>
</feature>
<proteinExistence type="inferred from homology"/>
<evidence type="ECO:0000256" key="1">
    <source>
        <dbReference type="ARBA" id="ARBA00004418"/>
    </source>
</evidence>
<evidence type="ECO:0000256" key="2">
    <source>
        <dbReference type="ARBA" id="ARBA00010742"/>
    </source>
</evidence>
<accession>K6WC49</accession>
<evidence type="ECO:0000256" key="3">
    <source>
        <dbReference type="ARBA" id="ARBA00022448"/>
    </source>
</evidence>
<organism evidence="10 11">
    <name type="scientific">Kineosphaera limosa NBRC 100340</name>
    <dbReference type="NCBI Taxonomy" id="1184609"/>
    <lineage>
        <taxon>Bacteria</taxon>
        <taxon>Bacillati</taxon>
        <taxon>Actinomycetota</taxon>
        <taxon>Actinomycetes</taxon>
        <taxon>Micrococcales</taxon>
        <taxon>Dermatophilaceae</taxon>
        <taxon>Kineosphaera</taxon>
    </lineage>
</organism>
<sequence length="385" mass="39080">MTETVDTNGRVSALTGRRVSLIGVALAAAAATVLGACAPSTGGGSAPVAATVPATVSADQLTATTLKVGDQKAGLKALLQAAGQDETAYDIQWSTFTSGPPLLEAAAAGAIDVGGVGNTPPIFAGAAGSPIAAVSASRDDARGDAILVAKGSTATSLPDLKGRRVAVAKGSSAHGHLVLQLRKAGLTTSDVQIAFVAPSDGYAALAAGRVDAWAVWDPYTAQAEQELGARILVDGHGVANGLSFQVASRAALADGAKNTAIEDLVQRTARARLWAKAHPQEWAKVYADETGLPYEVSLASAKRSDDEPITISDEVVAAEQALVDALASEKVIPTAFTFADYVDRRFEAPLEAVIKAGATNAPVTTDSHTTDSHTTNSDTTGSQEG</sequence>
<dbReference type="FunFam" id="3.40.190.10:FF:000050">
    <property type="entry name" value="Sulfonate ABC transporter substrate-binding protein"/>
    <property type="match status" value="1"/>
</dbReference>
<evidence type="ECO:0000313" key="10">
    <source>
        <dbReference type="EMBL" id="GAB96805.1"/>
    </source>
</evidence>